<organism evidence="1">
    <name type="scientific">marine sediment metagenome</name>
    <dbReference type="NCBI Taxonomy" id="412755"/>
    <lineage>
        <taxon>unclassified sequences</taxon>
        <taxon>metagenomes</taxon>
        <taxon>ecological metagenomes</taxon>
    </lineage>
</organism>
<name>A0A0F9XQY3_9ZZZZ</name>
<gene>
    <name evidence="1" type="ORF">LCGC14_0111610</name>
</gene>
<accession>A0A0F9XQY3</accession>
<comment type="caution">
    <text evidence="1">The sequence shown here is derived from an EMBL/GenBank/DDBJ whole genome shotgun (WGS) entry which is preliminary data.</text>
</comment>
<dbReference type="AlphaFoldDB" id="A0A0F9XQY3"/>
<evidence type="ECO:0000313" key="1">
    <source>
        <dbReference type="EMBL" id="KKO01817.1"/>
    </source>
</evidence>
<reference evidence="1" key="1">
    <citation type="journal article" date="2015" name="Nature">
        <title>Complex archaea that bridge the gap between prokaryotes and eukaryotes.</title>
        <authorList>
            <person name="Spang A."/>
            <person name="Saw J.H."/>
            <person name="Jorgensen S.L."/>
            <person name="Zaremba-Niedzwiedzka K."/>
            <person name="Martijn J."/>
            <person name="Lind A.E."/>
            <person name="van Eijk R."/>
            <person name="Schleper C."/>
            <person name="Guy L."/>
            <person name="Ettema T.J."/>
        </authorList>
    </citation>
    <scope>NUCLEOTIDE SEQUENCE</scope>
</reference>
<proteinExistence type="predicted"/>
<protein>
    <submittedName>
        <fullName evidence="1">Uncharacterized protein</fullName>
    </submittedName>
</protein>
<dbReference type="EMBL" id="LAZR01000033">
    <property type="protein sequence ID" value="KKO01817.1"/>
    <property type="molecule type" value="Genomic_DNA"/>
</dbReference>
<sequence length="72" mass="7845">MALKKDGWTHTASDHRIENIAAFDAEISKDLAQLALRFISEKGLSNDFADALEEVLASADAERTSANETPEP</sequence>